<comment type="caution">
    <text evidence="1">The sequence shown here is derived from an EMBL/GenBank/DDBJ whole genome shotgun (WGS) entry which is preliminary data.</text>
</comment>
<dbReference type="EMBL" id="JSZA02000095">
    <property type="protein sequence ID" value="TGO02661.1"/>
    <property type="molecule type" value="Genomic_DNA"/>
</dbReference>
<organism evidence="1 2">
    <name type="scientific">Candidatus Thiomargarita nelsonii</name>
    <dbReference type="NCBI Taxonomy" id="1003181"/>
    <lineage>
        <taxon>Bacteria</taxon>
        <taxon>Pseudomonadati</taxon>
        <taxon>Pseudomonadota</taxon>
        <taxon>Gammaproteobacteria</taxon>
        <taxon>Thiotrichales</taxon>
        <taxon>Thiotrichaceae</taxon>
        <taxon>Thiomargarita</taxon>
    </lineage>
</organism>
<accession>A0A4E0R1U1</accession>
<dbReference type="AlphaFoldDB" id="A0A4E0R1U1"/>
<proteinExistence type="predicted"/>
<reference evidence="1 2" key="1">
    <citation type="journal article" date="2016" name="Front. Microbiol.">
        <title>Single-Cell (Meta-)Genomics of a Dimorphic Candidatus Thiomargarita nelsonii Reveals Genomic Plasticity.</title>
        <authorList>
            <person name="Flood B.E."/>
            <person name="Fliss P."/>
            <person name="Jones D.S."/>
            <person name="Dick G.J."/>
            <person name="Jain S."/>
            <person name="Kaster A.K."/>
            <person name="Winkel M."/>
            <person name="Mussmann M."/>
            <person name="Bailey J."/>
        </authorList>
    </citation>
    <scope>NUCLEOTIDE SEQUENCE [LARGE SCALE GENOMIC DNA]</scope>
    <source>
        <strain evidence="1">Hydrate Ridge</strain>
    </source>
</reference>
<gene>
    <name evidence="1" type="ORF">PN36_21300</name>
</gene>
<name>A0A4E0R1U1_9GAMM</name>
<keyword evidence="2" id="KW-1185">Reference proteome</keyword>
<evidence type="ECO:0000313" key="1">
    <source>
        <dbReference type="EMBL" id="TGO02661.1"/>
    </source>
</evidence>
<dbReference type="Proteomes" id="UP000030428">
    <property type="component" value="Unassembled WGS sequence"/>
</dbReference>
<protein>
    <submittedName>
        <fullName evidence="1">Uncharacterized protein</fullName>
    </submittedName>
</protein>
<evidence type="ECO:0000313" key="2">
    <source>
        <dbReference type="Proteomes" id="UP000030428"/>
    </source>
</evidence>
<sequence length="122" mass="14212">MIKIGTGSTLIKELKGNNALLDAKMTGMNFSTEPSGRFAVQLDFEPRQGSYKEKLRLEFREIKEFAFYYDETTAFYYLERYKLFPTADGDYYLSMDPYDEEERLSEEDQGIIRAKEISGILL</sequence>